<comment type="caution">
    <text evidence="2">The sequence shown here is derived from an EMBL/GenBank/DDBJ whole genome shotgun (WGS) entry which is preliminary data.</text>
</comment>
<dbReference type="Proteomes" id="UP000765509">
    <property type="component" value="Unassembled WGS sequence"/>
</dbReference>
<name>A0A9Q3BEA6_9BASI</name>
<reference evidence="2" key="1">
    <citation type="submission" date="2021-03" db="EMBL/GenBank/DDBJ databases">
        <title>Draft genome sequence of rust myrtle Austropuccinia psidii MF-1, a brazilian biotype.</title>
        <authorList>
            <person name="Quecine M.C."/>
            <person name="Pachon D.M.R."/>
            <person name="Bonatelli M.L."/>
            <person name="Correr F.H."/>
            <person name="Franceschini L.M."/>
            <person name="Leite T.F."/>
            <person name="Margarido G.R.A."/>
            <person name="Almeida C.A."/>
            <person name="Ferrarezi J.A."/>
            <person name="Labate C.A."/>
        </authorList>
    </citation>
    <scope>NUCLEOTIDE SEQUENCE</scope>
    <source>
        <strain evidence="2">MF-1</strain>
    </source>
</reference>
<dbReference type="EMBL" id="AVOT02000606">
    <property type="protein sequence ID" value="MBW0463672.1"/>
    <property type="molecule type" value="Genomic_DNA"/>
</dbReference>
<evidence type="ECO:0000313" key="3">
    <source>
        <dbReference type="Proteomes" id="UP000765509"/>
    </source>
</evidence>
<organism evidence="2 3">
    <name type="scientific">Austropuccinia psidii MF-1</name>
    <dbReference type="NCBI Taxonomy" id="1389203"/>
    <lineage>
        <taxon>Eukaryota</taxon>
        <taxon>Fungi</taxon>
        <taxon>Dikarya</taxon>
        <taxon>Basidiomycota</taxon>
        <taxon>Pucciniomycotina</taxon>
        <taxon>Pucciniomycetes</taxon>
        <taxon>Pucciniales</taxon>
        <taxon>Sphaerophragmiaceae</taxon>
        <taxon>Austropuccinia</taxon>
    </lineage>
</organism>
<feature type="region of interest" description="Disordered" evidence="1">
    <location>
        <begin position="40"/>
        <end position="79"/>
    </location>
</feature>
<feature type="compositionally biased region" description="Polar residues" evidence="1">
    <location>
        <begin position="57"/>
        <end position="70"/>
    </location>
</feature>
<accession>A0A9Q3BEA6</accession>
<proteinExistence type="predicted"/>
<keyword evidence="3" id="KW-1185">Reference proteome</keyword>
<protein>
    <submittedName>
        <fullName evidence="2">Uncharacterized protein</fullName>
    </submittedName>
</protein>
<evidence type="ECO:0000256" key="1">
    <source>
        <dbReference type="SAM" id="MobiDB-lite"/>
    </source>
</evidence>
<sequence>MDELLPHSEMYPGPSQYFQVTEWMASINGKEEHDYFNRKIEGKPPPPKPLPIPSPVASRSNANMIKQPQAQKKGKGNAPDLYIVDVKL</sequence>
<evidence type="ECO:0000313" key="2">
    <source>
        <dbReference type="EMBL" id="MBW0463672.1"/>
    </source>
</evidence>
<dbReference type="AlphaFoldDB" id="A0A9Q3BEA6"/>
<gene>
    <name evidence="2" type="ORF">O181_003387</name>
</gene>
<feature type="compositionally biased region" description="Pro residues" evidence="1">
    <location>
        <begin position="43"/>
        <end position="54"/>
    </location>
</feature>